<evidence type="ECO:0000256" key="5">
    <source>
        <dbReference type="ARBA" id="ARBA00023136"/>
    </source>
</evidence>
<dbReference type="Proteomes" id="UP000887563">
    <property type="component" value="Unplaced"/>
</dbReference>
<organism evidence="7 8">
    <name type="scientific">Meloidogyne incognita</name>
    <name type="common">Southern root-knot nematode worm</name>
    <name type="synonym">Oxyuris incognita</name>
    <dbReference type="NCBI Taxonomy" id="6306"/>
    <lineage>
        <taxon>Eukaryota</taxon>
        <taxon>Metazoa</taxon>
        <taxon>Ecdysozoa</taxon>
        <taxon>Nematoda</taxon>
        <taxon>Chromadorea</taxon>
        <taxon>Rhabditida</taxon>
        <taxon>Tylenchina</taxon>
        <taxon>Tylenchomorpha</taxon>
        <taxon>Tylenchoidea</taxon>
        <taxon>Meloidogynidae</taxon>
        <taxon>Meloidogyninae</taxon>
        <taxon>Meloidogyne</taxon>
        <taxon>Meloidogyne incognita group</taxon>
    </lineage>
</organism>
<keyword evidence="7" id="KW-1185">Reference proteome</keyword>
<dbReference type="PANTHER" id="PTHR23510">
    <property type="entry name" value="INNER MEMBRANE TRANSPORT PROTEIN YAJR"/>
    <property type="match status" value="1"/>
</dbReference>
<protein>
    <submittedName>
        <fullName evidence="8">Uncharacterized protein</fullName>
    </submittedName>
</protein>
<feature type="transmembrane region" description="Helical" evidence="6">
    <location>
        <begin position="6"/>
        <end position="24"/>
    </location>
</feature>
<dbReference type="WBParaSite" id="Minc3s07648g41356">
    <property type="protein sequence ID" value="Minc3s07648g41356"/>
    <property type="gene ID" value="Minc3s07648g41356"/>
</dbReference>
<proteinExistence type="predicted"/>
<dbReference type="PANTHER" id="PTHR23510:SF3">
    <property type="entry name" value="MAJOR FACILITATOR SUPERFAMILY DOMAIN-CONTAINING PROTEIN 8"/>
    <property type="match status" value="1"/>
</dbReference>
<evidence type="ECO:0000256" key="2">
    <source>
        <dbReference type="ARBA" id="ARBA00022448"/>
    </source>
</evidence>
<accession>A0A914NNI0</accession>
<keyword evidence="2" id="KW-0813">Transport</keyword>
<name>A0A914NNI0_MELIC</name>
<keyword evidence="4 6" id="KW-1133">Transmembrane helix</keyword>
<evidence type="ECO:0000256" key="1">
    <source>
        <dbReference type="ARBA" id="ARBA00004127"/>
    </source>
</evidence>
<feature type="transmembrane region" description="Helical" evidence="6">
    <location>
        <begin position="91"/>
        <end position="115"/>
    </location>
</feature>
<comment type="subcellular location">
    <subcellularLocation>
        <location evidence="1">Endomembrane system</location>
        <topology evidence="1">Multi-pass membrane protein</topology>
    </subcellularLocation>
</comment>
<dbReference type="AlphaFoldDB" id="A0A914NNI0"/>
<dbReference type="GO" id="GO:0012505">
    <property type="term" value="C:endomembrane system"/>
    <property type="evidence" value="ECO:0007669"/>
    <property type="project" value="UniProtKB-SubCell"/>
</dbReference>
<dbReference type="GO" id="GO:0005765">
    <property type="term" value="C:lysosomal membrane"/>
    <property type="evidence" value="ECO:0007669"/>
    <property type="project" value="TreeGrafter"/>
</dbReference>
<evidence type="ECO:0000313" key="7">
    <source>
        <dbReference type="Proteomes" id="UP000887563"/>
    </source>
</evidence>
<keyword evidence="3 6" id="KW-0812">Transmembrane</keyword>
<evidence type="ECO:0000313" key="8">
    <source>
        <dbReference type="WBParaSite" id="Minc3s07648g41356"/>
    </source>
</evidence>
<evidence type="ECO:0000256" key="6">
    <source>
        <dbReference type="SAM" id="Phobius"/>
    </source>
</evidence>
<evidence type="ECO:0000256" key="3">
    <source>
        <dbReference type="ARBA" id="ARBA00022692"/>
    </source>
</evidence>
<sequence>MFTAPALAASVVNIFLLFLQIFWFKESYVGVLKRKSDKENLNLPKLPPYDRLAVAACYAIRFTQFFIFTNIETIGTEFAMMMFMWSPTDVVFWEAIAHSIRGLLALSTYICYIVFNLGEKFVCSLIEIFVNLVVSEAF</sequence>
<dbReference type="InterPro" id="IPR051068">
    <property type="entry name" value="MFS_Domain-Containing_Protein"/>
</dbReference>
<reference evidence="8" key="1">
    <citation type="submission" date="2022-11" db="UniProtKB">
        <authorList>
            <consortium name="WormBaseParasite"/>
        </authorList>
    </citation>
    <scope>IDENTIFICATION</scope>
</reference>
<keyword evidence="5 6" id="KW-0472">Membrane</keyword>
<evidence type="ECO:0000256" key="4">
    <source>
        <dbReference type="ARBA" id="ARBA00022989"/>
    </source>
</evidence>